<comment type="caution">
    <text evidence="5">The sequence shown here is derived from an EMBL/GenBank/DDBJ whole genome shotgun (WGS) entry which is preliminary data.</text>
</comment>
<proteinExistence type="inferred from homology"/>
<dbReference type="GO" id="GO:0052689">
    <property type="term" value="F:carboxylic ester hydrolase activity"/>
    <property type="evidence" value="ECO:0007669"/>
    <property type="project" value="TreeGrafter"/>
</dbReference>
<sequence>MRYAAPPLGPLRFRAPAEPLPEQERIQKAVTLPPLCLGIGMGYPVPGQSEDCLFVNVWKPANATSESKLPVWVFISGGGYVSLTNANWDGAEVVRRSGGGLVMVNFGYRVGIWGFLAGEAVRRDGDLNVGLLDQRMVLWWVKRYIAAFGGDPEHVVIHGASAGAGSVALHMVAHGGRDDGLFVGAVAESVFLPAQPRVWELEYQFDRVLKQTGCNGTASDNQMDCLRRKDVRDLQRANFAQPFPGRDGAPLFYWTPCIDGDFLEDLPYTLFRERKFVDVPVLFGTDTDEGSLFAPTTASSPSSITTFLSNNYPHLTSNHTTAILSRYAPLPISPSSPTNQHAPYFKSASQIYGDATFSCPNINILLFLPPHTPKYVYRYNVYDKENDAAGWGVPHLFEAAAVFGPDSIAGHARRSYYGYNKPMVALVMGYFVGFVRGLDPNSGGLVGEKEEKGERPVWERWDGDRDRDRDGKKQRLLLELGTSRMEVVGEEEMGRCEFWRGLGEDVMEQRV</sequence>
<evidence type="ECO:0000313" key="6">
    <source>
        <dbReference type="Proteomes" id="UP001239445"/>
    </source>
</evidence>
<accession>A0AAJ0BGR0</accession>
<dbReference type="InterPro" id="IPR002018">
    <property type="entry name" value="CarbesteraseB"/>
</dbReference>
<dbReference type="Pfam" id="PF00135">
    <property type="entry name" value="COesterase"/>
    <property type="match status" value="1"/>
</dbReference>
<feature type="domain" description="Carboxylesterase type B" evidence="4">
    <location>
        <begin position="1"/>
        <end position="465"/>
    </location>
</feature>
<dbReference type="PROSITE" id="PS00122">
    <property type="entry name" value="CARBOXYLESTERASE_B_1"/>
    <property type="match status" value="1"/>
</dbReference>
<dbReference type="InterPro" id="IPR029058">
    <property type="entry name" value="AB_hydrolase_fold"/>
</dbReference>
<evidence type="ECO:0000256" key="3">
    <source>
        <dbReference type="RuleBase" id="RU361235"/>
    </source>
</evidence>
<keyword evidence="6" id="KW-1185">Reference proteome</keyword>
<evidence type="ECO:0000256" key="1">
    <source>
        <dbReference type="ARBA" id="ARBA00005964"/>
    </source>
</evidence>
<evidence type="ECO:0000259" key="4">
    <source>
        <dbReference type="Pfam" id="PF00135"/>
    </source>
</evidence>
<keyword evidence="2 3" id="KW-0378">Hydrolase</keyword>
<dbReference type="InterPro" id="IPR019819">
    <property type="entry name" value="Carboxylesterase_B_CS"/>
</dbReference>
<dbReference type="PANTHER" id="PTHR43918">
    <property type="entry name" value="ACETYLCHOLINESTERASE"/>
    <property type="match status" value="1"/>
</dbReference>
<reference evidence="5" key="1">
    <citation type="submission" date="2023-06" db="EMBL/GenBank/DDBJ databases">
        <title>Genome-scale phylogeny and comparative genomics of the fungal order Sordariales.</title>
        <authorList>
            <consortium name="Lawrence Berkeley National Laboratory"/>
            <person name="Hensen N."/>
            <person name="Bonometti L."/>
            <person name="Westerberg I."/>
            <person name="Brannstrom I.O."/>
            <person name="Guillou S."/>
            <person name="Cros-Aarteil S."/>
            <person name="Calhoun S."/>
            <person name="Haridas S."/>
            <person name="Kuo A."/>
            <person name="Mondo S."/>
            <person name="Pangilinan J."/>
            <person name="Riley R."/>
            <person name="Labutti K."/>
            <person name="Andreopoulos B."/>
            <person name="Lipzen A."/>
            <person name="Chen C."/>
            <person name="Yanf M."/>
            <person name="Daum C."/>
            <person name="Ng V."/>
            <person name="Clum A."/>
            <person name="Steindorff A."/>
            <person name="Ohm R."/>
            <person name="Martin F."/>
            <person name="Silar P."/>
            <person name="Natvig D."/>
            <person name="Lalanne C."/>
            <person name="Gautier V."/>
            <person name="Ament-Velasquez S.L."/>
            <person name="Kruys A."/>
            <person name="Hutchinson M.I."/>
            <person name="Powell A.J."/>
            <person name="Barry K."/>
            <person name="Miller A.N."/>
            <person name="Grigoriev I.V."/>
            <person name="Debuchy R."/>
            <person name="Gladieux P."/>
            <person name="Thoren M.H."/>
            <person name="Johannesson H."/>
        </authorList>
    </citation>
    <scope>NUCLEOTIDE SEQUENCE</scope>
    <source>
        <strain evidence="5">PSN4</strain>
    </source>
</reference>
<dbReference type="PANTHER" id="PTHR43918:SF4">
    <property type="entry name" value="CARBOXYLIC ESTER HYDROLASE"/>
    <property type="match status" value="1"/>
</dbReference>
<dbReference type="InterPro" id="IPR019826">
    <property type="entry name" value="Carboxylesterase_B_AS"/>
</dbReference>
<dbReference type="Proteomes" id="UP001239445">
    <property type="component" value="Unassembled WGS sequence"/>
</dbReference>
<dbReference type="EMBL" id="MU839830">
    <property type="protein sequence ID" value="KAK1757682.1"/>
    <property type="molecule type" value="Genomic_DNA"/>
</dbReference>
<evidence type="ECO:0000313" key="5">
    <source>
        <dbReference type="EMBL" id="KAK1757682.1"/>
    </source>
</evidence>
<dbReference type="PROSITE" id="PS00941">
    <property type="entry name" value="CARBOXYLESTERASE_B_2"/>
    <property type="match status" value="1"/>
</dbReference>
<comment type="similarity">
    <text evidence="1 3">Belongs to the type-B carboxylesterase/lipase family.</text>
</comment>
<dbReference type="Gene3D" id="3.40.50.1820">
    <property type="entry name" value="alpha/beta hydrolase"/>
    <property type="match status" value="1"/>
</dbReference>
<dbReference type="EC" id="3.1.1.-" evidence="3"/>
<name>A0AAJ0BGR0_9PEZI</name>
<organism evidence="5 6">
    <name type="scientific">Echria macrotheca</name>
    <dbReference type="NCBI Taxonomy" id="438768"/>
    <lineage>
        <taxon>Eukaryota</taxon>
        <taxon>Fungi</taxon>
        <taxon>Dikarya</taxon>
        <taxon>Ascomycota</taxon>
        <taxon>Pezizomycotina</taxon>
        <taxon>Sordariomycetes</taxon>
        <taxon>Sordariomycetidae</taxon>
        <taxon>Sordariales</taxon>
        <taxon>Schizotheciaceae</taxon>
        <taxon>Echria</taxon>
    </lineage>
</organism>
<dbReference type="AlphaFoldDB" id="A0AAJ0BGR0"/>
<dbReference type="InterPro" id="IPR050654">
    <property type="entry name" value="AChE-related_enzymes"/>
</dbReference>
<evidence type="ECO:0000256" key="2">
    <source>
        <dbReference type="ARBA" id="ARBA00022801"/>
    </source>
</evidence>
<protein>
    <recommendedName>
        <fullName evidence="3">Carboxylic ester hydrolase</fullName>
        <ecNumber evidence="3">3.1.1.-</ecNumber>
    </recommendedName>
</protein>
<dbReference type="SUPFAM" id="SSF53474">
    <property type="entry name" value="alpha/beta-Hydrolases"/>
    <property type="match status" value="1"/>
</dbReference>
<gene>
    <name evidence="5" type="ORF">QBC47DRAFT_421618</name>
</gene>